<evidence type="ECO:0000313" key="1">
    <source>
        <dbReference type="EMBL" id="TFV95901.1"/>
    </source>
</evidence>
<protein>
    <submittedName>
        <fullName evidence="1">DUF4270 family protein</fullName>
    </submittedName>
</protein>
<dbReference type="EMBL" id="SPSB01000002">
    <property type="protein sequence ID" value="TFV95901.1"/>
    <property type="molecule type" value="Genomic_DNA"/>
</dbReference>
<proteinExistence type="predicted"/>
<dbReference type="AlphaFoldDB" id="A0A4Y9QTK3"/>
<name>A0A4Y9QTK3_9BACT</name>
<dbReference type="Proteomes" id="UP000297647">
    <property type="component" value="Unassembled WGS sequence"/>
</dbReference>
<gene>
    <name evidence="1" type="ORF">E4S40_06670</name>
</gene>
<dbReference type="InterPro" id="IPR025366">
    <property type="entry name" value="DUF4270"/>
</dbReference>
<organism evidence="1 2">
    <name type="scientific">Algoriphagus kandeliae</name>
    <dbReference type="NCBI Taxonomy" id="2562278"/>
    <lineage>
        <taxon>Bacteria</taxon>
        <taxon>Pseudomonadati</taxon>
        <taxon>Bacteroidota</taxon>
        <taxon>Cytophagia</taxon>
        <taxon>Cytophagales</taxon>
        <taxon>Cyclobacteriaceae</taxon>
        <taxon>Algoriphagus</taxon>
    </lineage>
</organism>
<comment type="caution">
    <text evidence="1">The sequence shown here is derived from an EMBL/GenBank/DDBJ whole genome shotgun (WGS) entry which is preliminary data.</text>
</comment>
<dbReference type="Pfam" id="PF14092">
    <property type="entry name" value="DUF4270"/>
    <property type="match status" value="1"/>
</dbReference>
<reference evidence="1 2" key="1">
    <citation type="submission" date="2019-03" db="EMBL/GenBank/DDBJ databases">
        <title>Algoriphagus sp. nov, a new strain isolated from root system soil of mangrove plant Kandelia.</title>
        <authorList>
            <person name="Yin Q."/>
            <person name="Wang K."/>
            <person name="Song Z."/>
        </authorList>
    </citation>
    <scope>NUCLEOTIDE SEQUENCE [LARGE SCALE GENOMIC DNA]</scope>
    <source>
        <strain evidence="1 2">XY-J91</strain>
    </source>
</reference>
<sequence length="472" mass="52605">MRISLKTRSLKSALKKRNKLTKSSTISTPIWQAKWTALAVVFTIFFNSCSDPSSVGIELAPGNNQVGVFFTEFELPAEVVLLDSFNTTNQSLLVVGNEEDPYFGKTSSTGFTRMFFEVTDERPKAEAILDSMFFSVDIVSVNGQNLDEPKFYSIHRLTESILDTLYYNFSELAYEENPIASSEVEFGETKDTTILMTVTPEFSEELFGKLKRGTEFNNIFTFRDYFPGVAIKAREGDNTTIGVNLGSQTAILTYFHYPGDTVATSFEINTASSRSFNGVKSDRSGTPTEVVVEKQKAYQTGNLVGMKANLGMTIKVDSSPIDEFLDTLSGVIFKQVQLEIGEIETVPEGQNPPAFFVSYFTDDSNEILTRADGQPLTIQRDGQPQNILDENEQTIPAVIAPAIGSYNSTQGTYVVGITSYLNGIFRGEVTRKDWLLYGNSSETTGDDFKRSLRQFKVQNNRLKVKVIYSKIR</sequence>
<accession>A0A4Y9QTK3</accession>
<evidence type="ECO:0000313" key="2">
    <source>
        <dbReference type="Proteomes" id="UP000297647"/>
    </source>
</evidence>
<keyword evidence="2" id="KW-1185">Reference proteome</keyword>